<dbReference type="Proteomes" id="UP000614354">
    <property type="component" value="Segment"/>
</dbReference>
<sequence length="72" mass="8373">MKGRTMFTMSDDSRYRMTIRDDIDRCVVVDLTRHRTGEWEEAQLWIDDDGIVVSDMDASGIMANLVGDRQEF</sequence>
<proteinExistence type="predicted"/>
<name>A0A890USC6_9CAUD</name>
<gene>
    <name evidence="1" type="primary">105</name>
    <name evidence="1" type="ORF">SEA_ROYALG_105</name>
</gene>
<dbReference type="EMBL" id="MW507133">
    <property type="protein sequence ID" value="QRI45689.1"/>
    <property type="molecule type" value="Genomic_DNA"/>
</dbReference>
<evidence type="ECO:0000313" key="1">
    <source>
        <dbReference type="EMBL" id="QRI45689.1"/>
    </source>
</evidence>
<organism evidence="1 2">
    <name type="scientific">Gordonia phage RoyalG</name>
    <dbReference type="NCBI Taxonomy" id="2805837"/>
    <lineage>
        <taxon>Viruses</taxon>
        <taxon>Duplodnaviria</taxon>
        <taxon>Heunggongvirae</taxon>
        <taxon>Uroviricota</taxon>
        <taxon>Caudoviricetes</taxon>
        <taxon>Montyvirus</taxon>
        <taxon>Montyvirus stevefrench</taxon>
    </lineage>
</organism>
<reference evidence="1" key="1">
    <citation type="submission" date="2021-01" db="EMBL/GenBank/DDBJ databases">
        <authorList>
            <person name="Armon A.P."/>
            <person name="King E.C."/>
            <person name="Reindl C.J."/>
            <person name="Thurnbeck P.E."/>
            <person name="Weberg C.J."/>
            <person name="Westholm D.E."/>
            <person name="Klyczek K."/>
            <person name="Garlena R.A."/>
            <person name="Russell D.A."/>
            <person name="Pope W.H."/>
            <person name="Jacobs-Sera D."/>
            <person name="Hatfull G.F."/>
        </authorList>
    </citation>
    <scope>NUCLEOTIDE SEQUENCE</scope>
</reference>
<protein>
    <submittedName>
        <fullName evidence="1">Uncharacterized protein</fullName>
    </submittedName>
</protein>
<accession>A0A890USC6</accession>
<evidence type="ECO:0000313" key="2">
    <source>
        <dbReference type="Proteomes" id="UP000614354"/>
    </source>
</evidence>